<dbReference type="InterPro" id="IPR011766">
    <property type="entry name" value="TPP_enzyme_TPP-bd"/>
</dbReference>
<dbReference type="GO" id="GO:0050660">
    <property type="term" value="F:flavin adenine dinucleotide binding"/>
    <property type="evidence" value="ECO:0007669"/>
    <property type="project" value="TreeGrafter"/>
</dbReference>
<evidence type="ECO:0000256" key="2">
    <source>
        <dbReference type="ARBA" id="ARBA00007812"/>
    </source>
</evidence>
<dbReference type="Pfam" id="PF00205">
    <property type="entry name" value="TPP_enzyme_M"/>
    <property type="match status" value="1"/>
</dbReference>
<evidence type="ECO:0000256" key="4">
    <source>
        <dbReference type="ARBA" id="ARBA00012691"/>
    </source>
</evidence>
<dbReference type="InterPro" id="IPR012000">
    <property type="entry name" value="Thiamin_PyroP_enz_cen_dom"/>
</dbReference>
<dbReference type="SUPFAM" id="SSF52518">
    <property type="entry name" value="Thiamin diphosphate-binding fold (THDP-binding)"/>
    <property type="match status" value="2"/>
</dbReference>
<dbReference type="GO" id="GO:0018491">
    <property type="term" value="F:2-oxobutyrate synthase activity"/>
    <property type="evidence" value="ECO:0007669"/>
    <property type="project" value="UniProtKB-ARBA"/>
</dbReference>
<evidence type="ECO:0000256" key="6">
    <source>
        <dbReference type="ARBA" id="ARBA00048893"/>
    </source>
</evidence>
<dbReference type="KEGG" id="sacd:HS1genome_0431"/>
<evidence type="ECO:0000259" key="8">
    <source>
        <dbReference type="Pfam" id="PF00205"/>
    </source>
</evidence>
<proteinExistence type="inferred from homology"/>
<accession>A0A348B1J0</accession>
<dbReference type="InterPro" id="IPR029061">
    <property type="entry name" value="THDP-binding"/>
</dbReference>
<comment type="function">
    <text evidence="1">Catalyzes the coenzyme A-dependent oxidative decarboxylation of different 2-oxoacids such as 2-oxoglutarate, pyruvate and 2-oxobutyrate to form their CoA derivatives.</text>
</comment>
<dbReference type="GO" id="GO:0030976">
    <property type="term" value="F:thiamine pyrophosphate binding"/>
    <property type="evidence" value="ECO:0007669"/>
    <property type="project" value="InterPro"/>
</dbReference>
<dbReference type="GO" id="GO:0003984">
    <property type="term" value="F:acetolactate synthase activity"/>
    <property type="evidence" value="ECO:0007669"/>
    <property type="project" value="TreeGrafter"/>
</dbReference>
<dbReference type="EC" id="1.2.7.11" evidence="4"/>
<dbReference type="Proteomes" id="UP000276741">
    <property type="component" value="Chromosome"/>
</dbReference>
<dbReference type="InterPro" id="IPR045229">
    <property type="entry name" value="TPP_enz"/>
</dbReference>
<dbReference type="Pfam" id="PF02776">
    <property type="entry name" value="TPP_enzyme_N"/>
    <property type="match status" value="1"/>
</dbReference>
<comment type="catalytic activity">
    <reaction evidence="6">
        <text>a 2-oxocarboxylate + 2 oxidized [2Fe-2S]-[ferredoxin] + CoA = an acyl-CoA + 2 reduced [2Fe-2S]-[ferredoxin] + CO2 + H(+)</text>
        <dbReference type="Rhea" id="RHEA:42316"/>
        <dbReference type="Rhea" id="RHEA-COMP:10000"/>
        <dbReference type="Rhea" id="RHEA-COMP:10001"/>
        <dbReference type="ChEBI" id="CHEBI:15378"/>
        <dbReference type="ChEBI" id="CHEBI:16526"/>
        <dbReference type="ChEBI" id="CHEBI:33737"/>
        <dbReference type="ChEBI" id="CHEBI:33738"/>
        <dbReference type="ChEBI" id="CHEBI:35179"/>
        <dbReference type="ChEBI" id="CHEBI:57287"/>
        <dbReference type="ChEBI" id="CHEBI:58342"/>
        <dbReference type="EC" id="1.2.7.11"/>
    </reaction>
</comment>
<feature type="domain" description="Thiamine pyrophosphate enzyme N-terminal TPP-binding" evidence="10">
    <location>
        <begin position="1"/>
        <end position="103"/>
    </location>
</feature>
<dbReference type="GO" id="GO:0047553">
    <property type="term" value="F:2-oxoglutarate synthase activity"/>
    <property type="evidence" value="ECO:0007669"/>
    <property type="project" value="UniProtKB-ARBA"/>
</dbReference>
<dbReference type="AlphaFoldDB" id="A0A348B1J0"/>
<dbReference type="SUPFAM" id="SSF52467">
    <property type="entry name" value="DHS-like NAD/FAD-binding domain"/>
    <property type="match status" value="1"/>
</dbReference>
<evidence type="ECO:0000256" key="1">
    <source>
        <dbReference type="ARBA" id="ARBA00003908"/>
    </source>
</evidence>
<dbReference type="GeneID" id="38665935"/>
<dbReference type="GO" id="GO:0019164">
    <property type="term" value="F:pyruvate synthase activity"/>
    <property type="evidence" value="ECO:0007669"/>
    <property type="project" value="UniProtKB-ARBA"/>
</dbReference>
<organism evidence="11 12">
    <name type="scientific">Sulfodiicoccus acidiphilus</name>
    <dbReference type="NCBI Taxonomy" id="1670455"/>
    <lineage>
        <taxon>Archaea</taxon>
        <taxon>Thermoproteota</taxon>
        <taxon>Thermoprotei</taxon>
        <taxon>Sulfolobales</taxon>
        <taxon>Sulfolobaceae</taxon>
        <taxon>Sulfodiicoccus</taxon>
    </lineage>
</organism>
<evidence type="ECO:0000259" key="9">
    <source>
        <dbReference type="Pfam" id="PF02775"/>
    </source>
</evidence>
<evidence type="ECO:0000313" key="11">
    <source>
        <dbReference type="EMBL" id="BBD72042.1"/>
    </source>
</evidence>
<dbReference type="Gene3D" id="3.40.50.970">
    <property type="match status" value="2"/>
</dbReference>
<dbReference type="GO" id="GO:0009097">
    <property type="term" value="P:isoleucine biosynthetic process"/>
    <property type="evidence" value="ECO:0007669"/>
    <property type="project" value="TreeGrafter"/>
</dbReference>
<dbReference type="GO" id="GO:0009099">
    <property type="term" value="P:L-valine biosynthetic process"/>
    <property type="evidence" value="ECO:0007669"/>
    <property type="project" value="TreeGrafter"/>
</dbReference>
<dbReference type="EMBL" id="AP018553">
    <property type="protein sequence ID" value="BBD72042.1"/>
    <property type="molecule type" value="Genomic_DNA"/>
</dbReference>
<keyword evidence="12" id="KW-1185">Reference proteome</keyword>
<evidence type="ECO:0000256" key="7">
    <source>
        <dbReference type="RuleBase" id="RU362132"/>
    </source>
</evidence>
<dbReference type="PANTHER" id="PTHR18968:SF13">
    <property type="entry name" value="ACETOLACTATE SYNTHASE CATALYTIC SUBUNIT, MITOCHONDRIAL"/>
    <property type="match status" value="1"/>
</dbReference>
<reference evidence="12" key="1">
    <citation type="submission" date="2018-04" db="EMBL/GenBank/DDBJ databases">
        <title>Complete genome sequence of Sulfodiicoccus acidiphilus strain HS-1.</title>
        <authorList>
            <person name="Sakai H.D."/>
            <person name="Kurosawa N."/>
        </authorList>
    </citation>
    <scope>NUCLEOTIDE SEQUENCE [LARGE SCALE GENOMIC DNA]</scope>
    <source>
        <strain evidence="12">HS-1</strain>
    </source>
</reference>
<dbReference type="PANTHER" id="PTHR18968">
    <property type="entry name" value="THIAMINE PYROPHOSPHATE ENZYMES"/>
    <property type="match status" value="1"/>
</dbReference>
<dbReference type="Pfam" id="PF02775">
    <property type="entry name" value="TPP_enzyme_C"/>
    <property type="match status" value="1"/>
</dbReference>
<keyword evidence="5 7" id="KW-0786">Thiamine pyrophosphate</keyword>
<dbReference type="RefSeq" id="WP_126449329.1">
    <property type="nucleotide sequence ID" value="NZ_AP018553.1"/>
</dbReference>
<name>A0A348B1J0_9CREN</name>
<feature type="domain" description="Thiamine pyrophosphate enzyme TPP-binding" evidence="9">
    <location>
        <begin position="384"/>
        <end position="497"/>
    </location>
</feature>
<dbReference type="InterPro" id="IPR012001">
    <property type="entry name" value="Thiamin_PyroP_enz_TPP-bd_dom"/>
</dbReference>
<gene>
    <name evidence="11" type="ORF">HS1genome_0431</name>
</gene>
<protein>
    <recommendedName>
        <fullName evidence="4">2-oxoacid oxidoreductase (ferredoxin)</fullName>
        <ecNumber evidence="4">1.2.7.11</ecNumber>
    </recommendedName>
</protein>
<dbReference type="CDD" id="cd07035">
    <property type="entry name" value="TPP_PYR_POX_like"/>
    <property type="match status" value="1"/>
</dbReference>
<dbReference type="GO" id="GO:0000287">
    <property type="term" value="F:magnesium ion binding"/>
    <property type="evidence" value="ECO:0007669"/>
    <property type="project" value="InterPro"/>
</dbReference>
<evidence type="ECO:0000256" key="5">
    <source>
        <dbReference type="ARBA" id="ARBA00023052"/>
    </source>
</evidence>
<evidence type="ECO:0000259" key="10">
    <source>
        <dbReference type="Pfam" id="PF02776"/>
    </source>
</evidence>
<dbReference type="GO" id="GO:0016829">
    <property type="term" value="F:lyase activity"/>
    <property type="evidence" value="ECO:0007669"/>
    <property type="project" value="UniProtKB-KW"/>
</dbReference>
<dbReference type="Gene3D" id="3.40.50.1220">
    <property type="entry name" value="TPP-binding domain"/>
    <property type="match status" value="1"/>
</dbReference>
<keyword evidence="11" id="KW-0456">Lyase</keyword>
<feature type="domain" description="Thiamine pyrophosphate enzyme central" evidence="8">
    <location>
        <begin position="185"/>
        <end position="316"/>
    </location>
</feature>
<dbReference type="GO" id="GO:0005948">
    <property type="term" value="C:acetolactate synthase complex"/>
    <property type="evidence" value="ECO:0007669"/>
    <property type="project" value="TreeGrafter"/>
</dbReference>
<comment type="similarity">
    <text evidence="2 7">Belongs to the TPP enzyme family.</text>
</comment>
<evidence type="ECO:0000313" key="12">
    <source>
        <dbReference type="Proteomes" id="UP000276741"/>
    </source>
</evidence>
<comment type="subunit">
    <text evidence="3">Heterodimer composed of an alpha and a beta subunit.</text>
</comment>
<evidence type="ECO:0000256" key="3">
    <source>
        <dbReference type="ARBA" id="ARBA00011631"/>
    </source>
</evidence>
<sequence length="500" mass="55233">MRAAEYVFAFVRLARAKKVFGNPGTTELPLLRRIPGDIQYVLSLHDGLAVGMAEGAFLISGRPQFVSLHGAIGLSNAIGYIRSALMDRAPLLVLVGQQHSEFLSDEPLIWGDILKIARPVVKDAFEVRTPIDVPKLLTRALKVAVAPPWGPAVVSLPFDIVDEDVKESPAIPTFSFSILCEDSSVQEVASWLTGGSKVAIVAGYEVDVYMAHEELRTLAERISATVFAEPNAHRSPFYSSHPLFEGDLPWEADEMLKKLSVYDRILIVGGTLNFLTPPTEKDFKLNIFQVTSDPEEAEKRKWNTICCNVKEFLTKLNSALPRSSISLKIETERPKPVGTTIINFLEELASNSQDREKFAEASSLMGEIRRTMGYFPSRFFGLKSGLLGWSLTAAVGAALEGARPLVLIGDGGFHYSCQSLWTASNYGATELRAVVFNNRGYEILRRHFRDEPWLSPLTSPYKVAEAYGVEAKKVGLKEASKEISWLVRGKGPKLLQVDFA</sequence>
<dbReference type="InterPro" id="IPR029035">
    <property type="entry name" value="DHS-like_NAD/FAD-binding_dom"/>
</dbReference>